<accession>A0AA37BSR8</accession>
<dbReference type="InterPro" id="IPR036979">
    <property type="entry name" value="CM_dom_sf"/>
</dbReference>
<dbReference type="InterPro" id="IPR002701">
    <property type="entry name" value="CM_II_prokaryot"/>
</dbReference>
<dbReference type="GO" id="GO:0004106">
    <property type="term" value="F:chorismate mutase activity"/>
    <property type="evidence" value="ECO:0007669"/>
    <property type="project" value="InterPro"/>
</dbReference>
<dbReference type="Gene3D" id="1.20.59.10">
    <property type="entry name" value="Chorismate mutase"/>
    <property type="match status" value="1"/>
</dbReference>
<reference evidence="2" key="2">
    <citation type="submission" date="2022-09" db="EMBL/GenBank/DDBJ databases">
        <authorList>
            <person name="Sun Q."/>
            <person name="Ohkuma M."/>
        </authorList>
    </citation>
    <scope>NUCLEOTIDE SEQUENCE</scope>
    <source>
        <strain evidence="2">JCM 13583</strain>
    </source>
</reference>
<dbReference type="Proteomes" id="UP000632195">
    <property type="component" value="Unassembled WGS sequence"/>
</dbReference>
<dbReference type="AlphaFoldDB" id="A0AA37BSR8"/>
<protein>
    <recommendedName>
        <fullName evidence="1">Chorismate mutase domain-containing protein</fullName>
    </recommendedName>
</protein>
<evidence type="ECO:0000313" key="3">
    <source>
        <dbReference type="Proteomes" id="UP000632195"/>
    </source>
</evidence>
<dbReference type="PROSITE" id="PS51168">
    <property type="entry name" value="CHORISMATE_MUT_2"/>
    <property type="match status" value="1"/>
</dbReference>
<feature type="domain" description="Chorismate mutase" evidence="1">
    <location>
        <begin position="9"/>
        <end position="93"/>
    </location>
</feature>
<dbReference type="RefSeq" id="WP_188681718.1">
    <property type="nucleotide sequence ID" value="NZ_BMNY01000003.1"/>
</dbReference>
<sequence length="191" mass="20781">MVHFIARESDPGKCIEDLRKEMLSNTLSILRLLNERRRIAVEIGRAKATSGLPARVPEQEERVIRQIGSDDPVVARDINLLFELSTQWQKRSDISAPREVSISGDPAGLEFILGSLCGSPGRIAEDTEGTAFASAFLMKGGHISRARGNPVLVCIGSGRQGCAAEIRDGVLHAEDLEGLTSPTRPVRVVRE</sequence>
<reference evidence="2" key="1">
    <citation type="journal article" date="2014" name="Int. J. Syst. Evol. Microbiol.">
        <title>Complete genome sequence of Corynebacterium casei LMG S-19264T (=DSM 44701T), isolated from a smear-ripened cheese.</title>
        <authorList>
            <consortium name="US DOE Joint Genome Institute (JGI-PGF)"/>
            <person name="Walter F."/>
            <person name="Albersmeier A."/>
            <person name="Kalinowski J."/>
            <person name="Ruckert C."/>
        </authorList>
    </citation>
    <scope>NUCLEOTIDE SEQUENCE</scope>
    <source>
        <strain evidence="2">JCM 13583</strain>
    </source>
</reference>
<dbReference type="SMART" id="SM00830">
    <property type="entry name" value="CM_2"/>
    <property type="match status" value="1"/>
</dbReference>
<dbReference type="EMBL" id="BMNY01000003">
    <property type="protein sequence ID" value="GGM78572.1"/>
    <property type="molecule type" value="Genomic_DNA"/>
</dbReference>
<dbReference type="GO" id="GO:0046417">
    <property type="term" value="P:chorismate metabolic process"/>
    <property type="evidence" value="ECO:0007669"/>
    <property type="project" value="InterPro"/>
</dbReference>
<dbReference type="InterPro" id="IPR036263">
    <property type="entry name" value="Chorismate_II_sf"/>
</dbReference>
<dbReference type="Pfam" id="PF01817">
    <property type="entry name" value="CM_2"/>
    <property type="match status" value="1"/>
</dbReference>
<name>A0AA37BSR8_9ARCH</name>
<gene>
    <name evidence="2" type="ORF">GCM10007108_15930</name>
</gene>
<evidence type="ECO:0000259" key="1">
    <source>
        <dbReference type="PROSITE" id="PS51168"/>
    </source>
</evidence>
<keyword evidence="3" id="KW-1185">Reference proteome</keyword>
<proteinExistence type="predicted"/>
<organism evidence="2 3">
    <name type="scientific">Thermogymnomonas acidicola</name>
    <dbReference type="NCBI Taxonomy" id="399579"/>
    <lineage>
        <taxon>Archaea</taxon>
        <taxon>Methanobacteriati</taxon>
        <taxon>Thermoplasmatota</taxon>
        <taxon>Thermoplasmata</taxon>
        <taxon>Thermoplasmatales</taxon>
        <taxon>Thermogymnomonas</taxon>
    </lineage>
</organism>
<dbReference type="SUPFAM" id="SSF48600">
    <property type="entry name" value="Chorismate mutase II"/>
    <property type="match status" value="1"/>
</dbReference>
<comment type="caution">
    <text evidence="2">The sequence shown here is derived from an EMBL/GenBank/DDBJ whole genome shotgun (WGS) entry which is preliminary data.</text>
</comment>
<evidence type="ECO:0000313" key="2">
    <source>
        <dbReference type="EMBL" id="GGM78572.1"/>
    </source>
</evidence>